<feature type="compositionally biased region" description="Basic and acidic residues" evidence="1">
    <location>
        <begin position="68"/>
        <end position="80"/>
    </location>
</feature>
<feature type="compositionally biased region" description="Polar residues" evidence="1">
    <location>
        <begin position="396"/>
        <end position="407"/>
    </location>
</feature>
<feature type="domain" description="Probable zinc-ribbon" evidence="2">
    <location>
        <begin position="780"/>
        <end position="824"/>
    </location>
</feature>
<evidence type="ECO:0000259" key="3">
    <source>
        <dbReference type="Pfam" id="PF22910"/>
    </source>
</evidence>
<dbReference type="OrthoDB" id="1930285at2759"/>
<protein>
    <submittedName>
        <fullName evidence="4">Uncharacterized protein</fullName>
    </submittedName>
</protein>
<dbReference type="Proteomes" id="UP000327013">
    <property type="component" value="Chromosome 1"/>
</dbReference>
<feature type="region of interest" description="Disordered" evidence="1">
    <location>
        <begin position="931"/>
        <end position="989"/>
    </location>
</feature>
<evidence type="ECO:0000259" key="2">
    <source>
        <dbReference type="Pfam" id="PF11331"/>
    </source>
</evidence>
<feature type="compositionally biased region" description="Polar residues" evidence="1">
    <location>
        <begin position="321"/>
        <end position="341"/>
    </location>
</feature>
<feature type="domain" description="Enhanced disease resistance 4-like N-terminal" evidence="3">
    <location>
        <begin position="8"/>
        <end position="41"/>
    </location>
</feature>
<evidence type="ECO:0000256" key="1">
    <source>
        <dbReference type="SAM" id="MobiDB-lite"/>
    </source>
</evidence>
<dbReference type="PANTHER" id="PTHR31105:SF38">
    <property type="entry name" value="PROTEIN ENHANCED DISEASE RESISTANCE 4"/>
    <property type="match status" value="1"/>
</dbReference>
<accession>A0A5N6QDE7</accession>
<dbReference type="InterPro" id="IPR040244">
    <property type="entry name" value="EDR4-like"/>
</dbReference>
<organism evidence="4 5">
    <name type="scientific">Carpinus fangiana</name>
    <dbReference type="NCBI Taxonomy" id="176857"/>
    <lineage>
        <taxon>Eukaryota</taxon>
        <taxon>Viridiplantae</taxon>
        <taxon>Streptophyta</taxon>
        <taxon>Embryophyta</taxon>
        <taxon>Tracheophyta</taxon>
        <taxon>Spermatophyta</taxon>
        <taxon>Magnoliopsida</taxon>
        <taxon>eudicotyledons</taxon>
        <taxon>Gunneridae</taxon>
        <taxon>Pentapetalae</taxon>
        <taxon>rosids</taxon>
        <taxon>fabids</taxon>
        <taxon>Fagales</taxon>
        <taxon>Betulaceae</taxon>
        <taxon>Carpinus</taxon>
    </lineage>
</organism>
<feature type="compositionally biased region" description="Low complexity" evidence="1">
    <location>
        <begin position="939"/>
        <end position="961"/>
    </location>
</feature>
<keyword evidence="5" id="KW-1185">Reference proteome</keyword>
<dbReference type="InterPro" id="IPR021480">
    <property type="entry name" value="Zinc_ribbon_12"/>
</dbReference>
<feature type="compositionally biased region" description="Polar residues" evidence="1">
    <location>
        <begin position="246"/>
        <end position="267"/>
    </location>
</feature>
<dbReference type="EMBL" id="CM017321">
    <property type="protein sequence ID" value="KAE7996470.1"/>
    <property type="molecule type" value="Genomic_DNA"/>
</dbReference>
<dbReference type="EMBL" id="CM017321">
    <property type="protein sequence ID" value="KAE7996471.1"/>
    <property type="molecule type" value="Genomic_DNA"/>
</dbReference>
<feature type="compositionally biased region" description="Polar residues" evidence="1">
    <location>
        <begin position="98"/>
        <end position="117"/>
    </location>
</feature>
<feature type="region of interest" description="Disordered" evidence="1">
    <location>
        <begin position="466"/>
        <end position="492"/>
    </location>
</feature>
<feature type="region of interest" description="Disordered" evidence="1">
    <location>
        <begin position="68"/>
        <end position="126"/>
    </location>
</feature>
<name>A0A5N6QDE7_9ROSI</name>
<feature type="region of interest" description="Disordered" evidence="1">
    <location>
        <begin position="231"/>
        <end position="270"/>
    </location>
</feature>
<dbReference type="InterPro" id="IPR055126">
    <property type="entry name" value="EDR4-like_N"/>
</dbReference>
<dbReference type="Pfam" id="PF11331">
    <property type="entry name" value="Zn_ribbon_12"/>
    <property type="match status" value="1"/>
</dbReference>
<proteinExistence type="predicted"/>
<feature type="region of interest" description="Disordered" evidence="1">
    <location>
        <begin position="385"/>
        <end position="407"/>
    </location>
</feature>
<sequence>MTSGLTTKVRLVRCPKCRQVLPELPGHTLFKCGGCDTILQAKNRKKSREIGLHETDAAQTNALGIVTEDKESSYSSHKDILPSSGECSADQNNERGQRQSGDGNSEQLGDINLSNEDQNSEQDEIKSRDSNYEKLGGMHLSNDDQNNDIATTESWDCNIKQPGVSEEVHLSAELVPHENEWSSPMAGANSEVKENGGGLPLAGANLEAGINEGDSNFRSLSTDNIVATTGSTSILTHHRPARESISPDTLTSSPNEQLEQPQKNSVVKENGEGLPLAGANLEVGINEGDYNLRSLSTDNIVATTGSTSIVTHHGPARESISPDTLTSSPNEQLEQPQKNSVVKENGEGLPLAGANLKVGINEGDSNFRSLSTDNIVATTGSTSIVTHHGPARESISPDTLTSSPNEQLEQPHKIFRVFDRLRSTDTIETAEFANPSSELSGRLGEMSKSSTTRSYYAYEGSVSSYDGTDDQFPEHQMHSSRRNDKVANSILSEERQKKDKFLLNSMMDRKHLVSKKYSANKRNKMHQDELLEPTTHGRPERNWRRHERENYPSRVPFYGMGSLADYEDVGPSNQVHNQFHRNASFQSSDRSDYLEQDKTKLLQIVSELQDEINKRCYLNGRANGRVSTWEEKHIPAYYDHEAPVGAFRNDLINPRFPGRGRPGSSWLQQHNFSHIPFSGETTSTRHEAHHSCLHCHPQDWQYSAQLPPLPTLFHNKGLCRLHAGNNFYNSSYNSLPSSPQQHVNSEFPMHIRETKSEEQRHKDHEVKKYHLAKRHFRPIAGGAPFITCYNCSSPLQLPADFLLFRKRFHQLRCGACSELLKFSLQNRTHLVPFSPIAMDPPPSEVDDYSDAINGMLVSASHVNASSYADPVSCSDDYGLSYSTEGDPLPTFFHALQGNVDETNMLSDPFKPVGVRQESVLKQSHNKHKNFVGRYESAGPSSNSSNAEIPSSSEIEPRSSSPLHRLMGYSSPSQVINGFGPSGTGARSMR</sequence>
<feature type="compositionally biased region" description="Basic and acidic residues" evidence="1">
    <location>
        <begin position="472"/>
        <end position="485"/>
    </location>
</feature>
<dbReference type="Pfam" id="PF22910">
    <property type="entry name" value="EDR4-like_1st"/>
    <property type="match status" value="1"/>
</dbReference>
<evidence type="ECO:0000313" key="5">
    <source>
        <dbReference type="Proteomes" id="UP000327013"/>
    </source>
</evidence>
<dbReference type="GO" id="GO:1900150">
    <property type="term" value="P:regulation of defense response to fungus"/>
    <property type="evidence" value="ECO:0007669"/>
    <property type="project" value="InterPro"/>
</dbReference>
<evidence type="ECO:0000313" key="4">
    <source>
        <dbReference type="EMBL" id="KAE7996471.1"/>
    </source>
</evidence>
<dbReference type="AlphaFoldDB" id="A0A5N6QDE7"/>
<feature type="region of interest" description="Disordered" evidence="1">
    <location>
        <begin position="307"/>
        <end position="341"/>
    </location>
</feature>
<gene>
    <name evidence="4" type="ORF">FH972_001192</name>
</gene>
<reference evidence="4 5" key="1">
    <citation type="submission" date="2019-06" db="EMBL/GenBank/DDBJ databases">
        <title>A chromosomal-level reference genome of Carpinus fangiana (Coryloideae, Betulaceae).</title>
        <authorList>
            <person name="Yang X."/>
            <person name="Wang Z."/>
            <person name="Zhang L."/>
            <person name="Hao G."/>
            <person name="Liu J."/>
            <person name="Yang Y."/>
        </authorList>
    </citation>
    <scope>NUCLEOTIDE SEQUENCE [LARGE SCALE GENOMIC DNA]</scope>
    <source>
        <strain evidence="4">Cfa_2016G</strain>
        <tissue evidence="4">Leaf</tissue>
    </source>
</reference>
<dbReference type="PANTHER" id="PTHR31105">
    <property type="entry name" value="EXTRA-LARGE G-PROTEIN-LIKE"/>
    <property type="match status" value="1"/>
</dbReference>